<feature type="region of interest" description="Disordered" evidence="1">
    <location>
        <begin position="17"/>
        <end position="43"/>
    </location>
</feature>
<reference evidence="2" key="1">
    <citation type="submission" date="2016-03" db="EMBL/GenBank/DDBJ databases">
        <title>Mechanisms controlling the formation of the plant cell surface in tip-growing cells are functionally conserved among land plants.</title>
        <authorList>
            <person name="Honkanen S."/>
            <person name="Jones V.A."/>
            <person name="Morieri G."/>
            <person name="Champion C."/>
            <person name="Hetherington A.J."/>
            <person name="Kelly S."/>
            <person name="Saint-Marcoux D."/>
            <person name="Proust H."/>
            <person name="Prescott H."/>
            <person name="Dolan L."/>
        </authorList>
    </citation>
    <scope>NUCLEOTIDE SEQUENCE [LARGE SCALE GENOMIC DNA]</scope>
    <source>
        <tissue evidence="2">Whole gametophyte</tissue>
    </source>
</reference>
<evidence type="ECO:0000313" key="2">
    <source>
        <dbReference type="EMBL" id="OAE20879.1"/>
    </source>
</evidence>
<dbReference type="AlphaFoldDB" id="A0A176VIW6"/>
<protein>
    <submittedName>
        <fullName evidence="2">Uncharacterized protein</fullName>
    </submittedName>
</protein>
<evidence type="ECO:0000313" key="3">
    <source>
        <dbReference type="Proteomes" id="UP000077202"/>
    </source>
</evidence>
<comment type="caution">
    <text evidence="2">The sequence shown here is derived from an EMBL/GenBank/DDBJ whole genome shotgun (WGS) entry which is preliminary data.</text>
</comment>
<feature type="region of interest" description="Disordered" evidence="1">
    <location>
        <begin position="132"/>
        <end position="157"/>
    </location>
</feature>
<evidence type="ECO:0000256" key="1">
    <source>
        <dbReference type="SAM" id="MobiDB-lite"/>
    </source>
</evidence>
<dbReference type="EMBL" id="LVLJ01003561">
    <property type="protein sequence ID" value="OAE20879.1"/>
    <property type="molecule type" value="Genomic_DNA"/>
</dbReference>
<proteinExistence type="predicted"/>
<sequence length="305" mass="33181">MDFLVMIADKFSTNVTATRSESADATRPPRKLETGQGLYDPLLPTGGTGGRATLIRRVADFVPEGIRTGIRAAVPYADALHRTWNVLARSGDGLGRAQSRRPHRVGPRGWKWRPLKLGYRRGWEPPAERGMAWDGCSASDLPRGRRGRPSRYGGETGARIWPQRSALGAAGLAAESGARRQPVIRCCWRACDGYGWHGMACAPSPPGSTNIPRLNSAPSLILPEQGKARHGTARPGPSPGFIRYAGGLWSPVRVRFEAQESSCCSAETACATGRTGALRRAEHRALDVERADLLPKREERRAEQS</sequence>
<accession>A0A176VIW6</accession>
<dbReference type="Proteomes" id="UP000077202">
    <property type="component" value="Unassembled WGS sequence"/>
</dbReference>
<name>A0A176VIW6_MARPO</name>
<keyword evidence="3" id="KW-1185">Reference proteome</keyword>
<gene>
    <name evidence="2" type="ORF">AXG93_3256s1250</name>
</gene>
<organism evidence="2 3">
    <name type="scientific">Marchantia polymorpha subsp. ruderalis</name>
    <dbReference type="NCBI Taxonomy" id="1480154"/>
    <lineage>
        <taxon>Eukaryota</taxon>
        <taxon>Viridiplantae</taxon>
        <taxon>Streptophyta</taxon>
        <taxon>Embryophyta</taxon>
        <taxon>Marchantiophyta</taxon>
        <taxon>Marchantiopsida</taxon>
        <taxon>Marchantiidae</taxon>
        <taxon>Marchantiales</taxon>
        <taxon>Marchantiaceae</taxon>
        <taxon>Marchantia</taxon>
    </lineage>
</organism>